<gene>
    <name evidence="1" type="ORF">ESZ91_05045</name>
</gene>
<reference evidence="1 2" key="1">
    <citation type="journal article" date="2019" name="Gut">
        <title>Antibiotics-induced monodominance of a novel gut bacterial order.</title>
        <authorList>
            <person name="Hildebrand F."/>
            <person name="Moitinho-Silva L."/>
            <person name="Blasche S."/>
            <person name="Jahn M.T."/>
            <person name="Gossmann T.I."/>
            <person name="Heuerta-Cepas J."/>
            <person name="Hercog R."/>
            <person name="Luetge M."/>
            <person name="Bahram M."/>
            <person name="Pryszlak A."/>
            <person name="Alves R.J."/>
            <person name="Waszak S.M."/>
            <person name="Zhu A."/>
            <person name="Ye L."/>
            <person name="Costea P.I."/>
            <person name="Aalvink S."/>
            <person name="Belzer C."/>
            <person name="Forslund S.K."/>
            <person name="Sunagawa S."/>
            <person name="Hentschel U."/>
            <person name="Merten C."/>
            <person name="Patil K.R."/>
            <person name="Benes V."/>
            <person name="Bork P."/>
        </authorList>
    </citation>
    <scope>NUCLEOTIDE SEQUENCE [LARGE SCALE GENOMIC DNA]</scope>
    <source>
        <strain evidence="1 2">HDS1380</strain>
    </source>
</reference>
<sequence length="95" mass="10977">MEGNAICKNCKHFIQYYTLLGVRLHESGRGHCGQKRSKAVWSDTKNACEKFDLRDEQAWCGEKLERVLGFAKDTCARMNCMITMLEFLLKEKQGK</sequence>
<dbReference type="OrthoDB" id="2087334at2"/>
<dbReference type="RefSeq" id="WP_129224738.1">
    <property type="nucleotide sequence ID" value="NZ_SDOZ01000002.1"/>
</dbReference>
<accession>A0A4Q2KAU8</accession>
<dbReference type="EMBL" id="SDOZ01000002">
    <property type="protein sequence ID" value="RXZ61758.1"/>
    <property type="molecule type" value="Genomic_DNA"/>
</dbReference>
<proteinExistence type="predicted"/>
<dbReference type="Proteomes" id="UP000291269">
    <property type="component" value="Unassembled WGS sequence"/>
</dbReference>
<evidence type="ECO:0000313" key="1">
    <source>
        <dbReference type="EMBL" id="RXZ61758.1"/>
    </source>
</evidence>
<evidence type="ECO:0000313" key="2">
    <source>
        <dbReference type="Proteomes" id="UP000291269"/>
    </source>
</evidence>
<name>A0A4Q2KAU8_9FIRM</name>
<organism evidence="1 2">
    <name type="scientific">Candidatus Borkfalkia ceftriaxoniphila</name>
    <dbReference type="NCBI Taxonomy" id="2508949"/>
    <lineage>
        <taxon>Bacteria</taxon>
        <taxon>Bacillati</taxon>
        <taxon>Bacillota</taxon>
        <taxon>Clostridia</taxon>
        <taxon>Christensenellales</taxon>
        <taxon>Christensenellaceae</taxon>
        <taxon>Candidatus Borkfalkia</taxon>
    </lineage>
</organism>
<keyword evidence="2" id="KW-1185">Reference proteome</keyword>
<protein>
    <submittedName>
        <fullName evidence="1">Uncharacterized protein</fullName>
    </submittedName>
</protein>
<comment type="caution">
    <text evidence="1">The sequence shown here is derived from an EMBL/GenBank/DDBJ whole genome shotgun (WGS) entry which is preliminary data.</text>
</comment>
<dbReference type="AlphaFoldDB" id="A0A4Q2KAU8"/>